<evidence type="ECO:0000313" key="3">
    <source>
        <dbReference type="Proteomes" id="UP000477010"/>
    </source>
</evidence>
<protein>
    <submittedName>
        <fullName evidence="2">Conjugal transfer protein TraG</fullName>
    </submittedName>
</protein>
<keyword evidence="1" id="KW-0472">Membrane</keyword>
<evidence type="ECO:0000313" key="2">
    <source>
        <dbReference type="EMBL" id="MSC82186.1"/>
    </source>
</evidence>
<evidence type="ECO:0000256" key="1">
    <source>
        <dbReference type="SAM" id="Phobius"/>
    </source>
</evidence>
<keyword evidence="1" id="KW-0812">Transmembrane</keyword>
<sequence length="101" mass="11026">MKPELKKLLLLNLPYLLFVYLFAKCGQAYRLAAGVDASAKLLHLTNGISAAFANPLPSLHPFDLCVGVVGAVAVRLIVYSKGKNTKKYRKGEEYGSARWSA</sequence>
<proteinExistence type="predicted"/>
<dbReference type="AlphaFoldDB" id="A0A6A8KJG0"/>
<reference evidence="2 3" key="1">
    <citation type="journal article" date="2019" name="Nat. Med.">
        <title>A library of human gut bacterial isolates paired with longitudinal multiomics data enables mechanistic microbiome research.</title>
        <authorList>
            <person name="Poyet M."/>
            <person name="Groussin M."/>
            <person name="Gibbons S.M."/>
            <person name="Avila-Pacheco J."/>
            <person name="Jiang X."/>
            <person name="Kearney S.M."/>
            <person name="Perrotta A.R."/>
            <person name="Berdy B."/>
            <person name="Zhao S."/>
            <person name="Lieberman T.D."/>
            <person name="Swanson P.K."/>
            <person name="Smith M."/>
            <person name="Roesemann S."/>
            <person name="Alexander J.E."/>
            <person name="Rich S.A."/>
            <person name="Livny J."/>
            <person name="Vlamakis H."/>
            <person name="Clish C."/>
            <person name="Bullock K."/>
            <person name="Deik A."/>
            <person name="Scott J."/>
            <person name="Pierce K.A."/>
            <person name="Xavier R.J."/>
            <person name="Alm E.J."/>
        </authorList>
    </citation>
    <scope>NUCLEOTIDE SEQUENCE [LARGE SCALE GENOMIC DNA]</scope>
    <source>
        <strain evidence="2 3">BIOML-B9</strain>
    </source>
</reference>
<organism evidence="2 3">
    <name type="scientific">Faecalibacterium prausnitzii</name>
    <dbReference type="NCBI Taxonomy" id="853"/>
    <lineage>
        <taxon>Bacteria</taxon>
        <taxon>Bacillati</taxon>
        <taxon>Bacillota</taxon>
        <taxon>Clostridia</taxon>
        <taxon>Eubacteriales</taxon>
        <taxon>Oscillospiraceae</taxon>
        <taxon>Faecalibacterium</taxon>
    </lineage>
</organism>
<feature type="transmembrane region" description="Helical" evidence="1">
    <location>
        <begin position="61"/>
        <end position="80"/>
    </location>
</feature>
<keyword evidence="1" id="KW-1133">Transmembrane helix</keyword>
<dbReference type="EMBL" id="WKQE01000045">
    <property type="protein sequence ID" value="MSC82186.1"/>
    <property type="molecule type" value="Genomic_DNA"/>
</dbReference>
<comment type="caution">
    <text evidence="2">The sequence shown here is derived from an EMBL/GenBank/DDBJ whole genome shotgun (WGS) entry which is preliminary data.</text>
</comment>
<accession>A0A6A8KJG0</accession>
<name>A0A6A8KJG0_9FIRM</name>
<dbReference type="Proteomes" id="UP000477010">
    <property type="component" value="Unassembled WGS sequence"/>
</dbReference>
<gene>
    <name evidence="2" type="ORF">GKD85_15565</name>
</gene>